<dbReference type="EMBL" id="CAAALY010098676">
    <property type="protein sequence ID" value="VEL28910.1"/>
    <property type="molecule type" value="Genomic_DNA"/>
</dbReference>
<name>A0A3S5CKM0_9PLAT</name>
<keyword evidence="2" id="KW-1185">Reference proteome</keyword>
<evidence type="ECO:0000313" key="1">
    <source>
        <dbReference type="EMBL" id="VEL28910.1"/>
    </source>
</evidence>
<protein>
    <submittedName>
        <fullName evidence="1">Uncharacterized protein</fullName>
    </submittedName>
</protein>
<proteinExistence type="predicted"/>
<evidence type="ECO:0000313" key="2">
    <source>
        <dbReference type="Proteomes" id="UP000784294"/>
    </source>
</evidence>
<gene>
    <name evidence="1" type="ORF">PXEA_LOCUS22350</name>
</gene>
<reference evidence="1" key="1">
    <citation type="submission" date="2018-11" db="EMBL/GenBank/DDBJ databases">
        <authorList>
            <consortium name="Pathogen Informatics"/>
        </authorList>
    </citation>
    <scope>NUCLEOTIDE SEQUENCE</scope>
</reference>
<accession>A0A3S5CKM0</accession>
<comment type="caution">
    <text evidence="1">The sequence shown here is derived from an EMBL/GenBank/DDBJ whole genome shotgun (WGS) entry which is preliminary data.</text>
</comment>
<dbReference type="Proteomes" id="UP000784294">
    <property type="component" value="Unassembled WGS sequence"/>
</dbReference>
<organism evidence="1 2">
    <name type="scientific">Protopolystoma xenopodis</name>
    <dbReference type="NCBI Taxonomy" id="117903"/>
    <lineage>
        <taxon>Eukaryota</taxon>
        <taxon>Metazoa</taxon>
        <taxon>Spiralia</taxon>
        <taxon>Lophotrochozoa</taxon>
        <taxon>Platyhelminthes</taxon>
        <taxon>Monogenea</taxon>
        <taxon>Polyopisthocotylea</taxon>
        <taxon>Polystomatidea</taxon>
        <taxon>Polystomatidae</taxon>
        <taxon>Protopolystoma</taxon>
    </lineage>
</organism>
<sequence length="89" mass="9970">MHNAKPNEPDPVNRASASLYLQLVELSETGLFVWSTAKAELDWQNWAVSSVLRGLTNWRIATSRRDKIHILSQKGNPHLFYAAGPGDLI</sequence>
<dbReference type="AlphaFoldDB" id="A0A3S5CKM0"/>